<dbReference type="InterPro" id="IPR005063">
    <property type="entry name" value="Transposase_27"/>
</dbReference>
<name>B7K788_GLOC7</name>
<comment type="similarity">
    <text evidence="2">Belongs to the transposase 27 family.</text>
</comment>
<dbReference type="PANTHER" id="PTHR33293">
    <property type="entry name" value="INSERTION ELEMENT IS1 1 PROTEIN INSB-RELATED"/>
    <property type="match status" value="1"/>
</dbReference>
<organism evidence="5 7">
    <name type="scientific">Gloeothece citriformis (strain PCC 7424)</name>
    <name type="common">Cyanothece sp. (strain PCC 7424)</name>
    <dbReference type="NCBI Taxonomy" id="65393"/>
    <lineage>
        <taxon>Bacteria</taxon>
        <taxon>Bacillati</taxon>
        <taxon>Cyanobacteriota</taxon>
        <taxon>Cyanophyceae</taxon>
        <taxon>Oscillatoriophycideae</taxon>
        <taxon>Chroococcales</taxon>
        <taxon>Aphanothecaceae</taxon>
        <taxon>Gloeothece</taxon>
        <taxon>Gloeothece citriformis</taxon>
    </lineage>
</organism>
<dbReference type="SUPFAM" id="SSF46689">
    <property type="entry name" value="Homeodomain-like"/>
    <property type="match status" value="1"/>
</dbReference>
<dbReference type="NCBIfam" id="NF033558">
    <property type="entry name" value="transpos_IS1"/>
    <property type="match status" value="1"/>
</dbReference>
<dbReference type="GO" id="GO:0006313">
    <property type="term" value="P:DNA transposition"/>
    <property type="evidence" value="ECO:0007669"/>
    <property type="project" value="InterPro"/>
</dbReference>
<gene>
    <name evidence="5" type="ordered locus">PCC7424_1208</name>
    <name evidence="6" type="ordered locus">PCC7424_2516</name>
</gene>
<evidence type="ECO:0000256" key="4">
    <source>
        <dbReference type="ARBA" id="ARBA00023172"/>
    </source>
</evidence>
<dbReference type="HOGENOM" id="CLU_076276_1_4_3"/>
<dbReference type="GO" id="GO:0004803">
    <property type="term" value="F:transposase activity"/>
    <property type="evidence" value="ECO:0007669"/>
    <property type="project" value="InterPro"/>
</dbReference>
<keyword evidence="3" id="KW-0815">Transposition</keyword>
<dbReference type="InterPro" id="IPR051354">
    <property type="entry name" value="Transposase_27_IS1"/>
</dbReference>
<dbReference type="EMBL" id="CP001291">
    <property type="protein sequence ID" value="ACK70933.1"/>
    <property type="molecule type" value="Genomic_DNA"/>
</dbReference>
<reference evidence="5" key="1">
    <citation type="submission" date="2008-12" db="EMBL/GenBank/DDBJ databases">
        <title>Complete sequence of chromosome Cyanothece sp. PCC 7424.</title>
        <authorList>
            <consortium name="US DOE Joint Genome Institute"/>
            <person name="Lucas S."/>
            <person name="Copeland A."/>
            <person name="Lapidus A."/>
            <person name="Glavina del Rio T."/>
            <person name="Dalin E."/>
            <person name="Tice H."/>
            <person name="Bruce D."/>
            <person name="Goodwin L."/>
            <person name="Pitluck S."/>
            <person name="Chertkov O."/>
            <person name="Brettin T."/>
            <person name="Detter J.C."/>
            <person name="Han C."/>
            <person name="Larimer F."/>
            <person name="Land M."/>
            <person name="Hauser L."/>
            <person name="Kyrpides N."/>
            <person name="Mikhailova N."/>
            <person name="Liberton M."/>
            <person name="Stoeckel J."/>
            <person name="Banerjee A."/>
            <person name="Singh A."/>
            <person name="Page L."/>
            <person name="Sato H."/>
            <person name="Zhao L."/>
            <person name="Sherman L."/>
            <person name="Pakrasi H."/>
            <person name="Richardson P."/>
        </authorList>
    </citation>
    <scope>NUCLEOTIDE SEQUENCE</scope>
    <source>
        <strain evidence="5">PCC 7424</strain>
    </source>
</reference>
<dbReference type="KEGG" id="cyc:PCC7424_2516"/>
<dbReference type="PANTHER" id="PTHR33293:SF1">
    <property type="entry name" value="INSERTION ELEMENT IS1 1 PROTEIN INSB-RELATED"/>
    <property type="match status" value="1"/>
</dbReference>
<evidence type="ECO:0000256" key="3">
    <source>
        <dbReference type="ARBA" id="ARBA00022578"/>
    </source>
</evidence>
<protein>
    <submittedName>
        <fullName evidence="5">Insertion element protein</fullName>
    </submittedName>
</protein>
<accession>B7K788</accession>
<evidence type="ECO:0000313" key="5">
    <source>
        <dbReference type="EMBL" id="ACK69656.1"/>
    </source>
</evidence>
<dbReference type="eggNOG" id="COG1662">
    <property type="taxonomic scope" value="Bacteria"/>
</dbReference>
<dbReference type="eggNOG" id="COG3677">
    <property type="taxonomic scope" value="Bacteria"/>
</dbReference>
<keyword evidence="4" id="KW-0233">DNA recombination</keyword>
<dbReference type="GO" id="GO:0003677">
    <property type="term" value="F:DNA binding"/>
    <property type="evidence" value="ECO:0007669"/>
    <property type="project" value="InterPro"/>
</dbReference>
<keyword evidence="7" id="KW-1185">Reference proteome</keyword>
<dbReference type="Proteomes" id="UP000002384">
    <property type="component" value="Chromosome"/>
</dbReference>
<dbReference type="Pfam" id="PF03400">
    <property type="entry name" value="DDE_Tnp_IS1"/>
    <property type="match status" value="1"/>
</dbReference>
<dbReference type="InterPro" id="IPR009057">
    <property type="entry name" value="Homeodomain-like_sf"/>
</dbReference>
<reference evidence="7" key="2">
    <citation type="journal article" date="2011" name="MBio">
        <title>Novel metabolic attributes of the genus Cyanothece, comprising a group of unicellular nitrogen-fixing Cyanobacteria.</title>
        <authorList>
            <person name="Bandyopadhyay A."/>
            <person name="Elvitigala T."/>
            <person name="Welsh E."/>
            <person name="Stockel J."/>
            <person name="Liberton M."/>
            <person name="Min H."/>
            <person name="Sherman L.A."/>
            <person name="Pakrasi H.B."/>
        </authorList>
    </citation>
    <scope>NUCLEOTIDE SEQUENCE [LARGE SCALE GENOMIC DNA]</scope>
    <source>
        <strain evidence="7">PCC 7424</strain>
    </source>
</reference>
<proteinExistence type="inferred from homology"/>
<sequence length="230" mass="27047">MQISCPKCASNNIRKNGHRRGKQNHQCQDCGRQFIDCYSQVGYPKEVKENCLTMYVNGNGFRAIERITKVNHNTVIRWVRQVGIKLSNQKETSSIPDVAQLDELQTFVGKKNKRWIWTSVDKDNQGILEYVIGDRSSDTFEGLWNKIKHWNCYFWITDGYKVYPNFIPDGDQIISKIYMTRVEGENSRLRHYLARLHRKTFCYSKSDEMLFLSVKLLAYYLKNKNLSLII</sequence>
<evidence type="ECO:0000256" key="1">
    <source>
        <dbReference type="ARBA" id="ARBA00004091"/>
    </source>
</evidence>
<evidence type="ECO:0000313" key="7">
    <source>
        <dbReference type="Proteomes" id="UP000002384"/>
    </source>
</evidence>
<evidence type="ECO:0000313" key="6">
    <source>
        <dbReference type="EMBL" id="ACK70933.1"/>
    </source>
</evidence>
<evidence type="ECO:0000256" key="2">
    <source>
        <dbReference type="ARBA" id="ARBA00008841"/>
    </source>
</evidence>
<dbReference type="KEGG" id="cyc:PCC7424_1208"/>
<dbReference type="STRING" id="65393.PCC7424_1208"/>
<dbReference type="EMBL" id="CP001291">
    <property type="protein sequence ID" value="ACK69656.1"/>
    <property type="molecule type" value="Genomic_DNA"/>
</dbReference>
<comment type="function">
    <text evidence="1">Absolutely required for transposition of IS1.</text>
</comment>
<dbReference type="AlphaFoldDB" id="B7K788"/>